<protein>
    <submittedName>
        <fullName evidence="1">Uncharacterized protein</fullName>
    </submittedName>
</protein>
<name>A0A371EY07_MUCPR</name>
<evidence type="ECO:0000313" key="1">
    <source>
        <dbReference type="EMBL" id="RDX70899.1"/>
    </source>
</evidence>
<accession>A0A371EY07</accession>
<feature type="non-terminal residue" evidence="1">
    <location>
        <position position="1"/>
    </location>
</feature>
<sequence length="84" mass="9989">MLATLTYETLLKMDTIFQRKKMELIFLELHGMMNKEKVKYEKVHSCKCSKEIWDTFSLAYEGNKSQERLVIESELDQPSKIKLK</sequence>
<evidence type="ECO:0000313" key="2">
    <source>
        <dbReference type="Proteomes" id="UP000257109"/>
    </source>
</evidence>
<dbReference type="OrthoDB" id="1418274at2759"/>
<dbReference type="Proteomes" id="UP000257109">
    <property type="component" value="Unassembled WGS sequence"/>
</dbReference>
<gene>
    <name evidence="1" type="ORF">CR513_49810</name>
</gene>
<organism evidence="1 2">
    <name type="scientific">Mucuna pruriens</name>
    <name type="common">Velvet bean</name>
    <name type="synonym">Dolichos pruriens</name>
    <dbReference type="NCBI Taxonomy" id="157652"/>
    <lineage>
        <taxon>Eukaryota</taxon>
        <taxon>Viridiplantae</taxon>
        <taxon>Streptophyta</taxon>
        <taxon>Embryophyta</taxon>
        <taxon>Tracheophyta</taxon>
        <taxon>Spermatophyta</taxon>
        <taxon>Magnoliopsida</taxon>
        <taxon>eudicotyledons</taxon>
        <taxon>Gunneridae</taxon>
        <taxon>Pentapetalae</taxon>
        <taxon>rosids</taxon>
        <taxon>fabids</taxon>
        <taxon>Fabales</taxon>
        <taxon>Fabaceae</taxon>
        <taxon>Papilionoideae</taxon>
        <taxon>50 kb inversion clade</taxon>
        <taxon>NPAAA clade</taxon>
        <taxon>indigoferoid/millettioid clade</taxon>
        <taxon>Phaseoleae</taxon>
        <taxon>Mucuna</taxon>
    </lineage>
</organism>
<keyword evidence="2" id="KW-1185">Reference proteome</keyword>
<dbReference type="EMBL" id="QJKJ01011537">
    <property type="protein sequence ID" value="RDX70899.1"/>
    <property type="molecule type" value="Genomic_DNA"/>
</dbReference>
<proteinExistence type="predicted"/>
<dbReference type="AlphaFoldDB" id="A0A371EY07"/>
<reference evidence="1" key="1">
    <citation type="submission" date="2018-05" db="EMBL/GenBank/DDBJ databases">
        <title>Draft genome of Mucuna pruriens seed.</title>
        <authorList>
            <person name="Nnadi N.E."/>
            <person name="Vos R."/>
            <person name="Hasami M.H."/>
            <person name="Devisetty U.K."/>
            <person name="Aguiy J.C."/>
        </authorList>
    </citation>
    <scope>NUCLEOTIDE SEQUENCE [LARGE SCALE GENOMIC DNA]</scope>
    <source>
        <strain evidence="1">JCA_2017</strain>
    </source>
</reference>
<comment type="caution">
    <text evidence="1">The sequence shown here is derived from an EMBL/GenBank/DDBJ whole genome shotgun (WGS) entry which is preliminary data.</text>
</comment>